<reference evidence="6" key="1">
    <citation type="journal article" date="2020" name="Stud. Mycol.">
        <title>101 Dothideomycetes genomes: a test case for predicting lifestyles and emergence of pathogens.</title>
        <authorList>
            <person name="Haridas S."/>
            <person name="Albert R."/>
            <person name="Binder M."/>
            <person name="Bloem J."/>
            <person name="Labutti K."/>
            <person name="Salamov A."/>
            <person name="Andreopoulos B."/>
            <person name="Baker S."/>
            <person name="Barry K."/>
            <person name="Bills G."/>
            <person name="Bluhm B."/>
            <person name="Cannon C."/>
            <person name="Castanera R."/>
            <person name="Culley D."/>
            <person name="Daum C."/>
            <person name="Ezra D."/>
            <person name="Gonzalez J."/>
            <person name="Henrissat B."/>
            <person name="Kuo A."/>
            <person name="Liang C."/>
            <person name="Lipzen A."/>
            <person name="Lutzoni F."/>
            <person name="Magnuson J."/>
            <person name="Mondo S."/>
            <person name="Nolan M."/>
            <person name="Ohm R."/>
            <person name="Pangilinan J."/>
            <person name="Park H.-J."/>
            <person name="Ramirez L."/>
            <person name="Alfaro M."/>
            <person name="Sun H."/>
            <person name="Tritt A."/>
            <person name="Yoshinaga Y."/>
            <person name="Zwiers L.-H."/>
            <person name="Turgeon B."/>
            <person name="Goodwin S."/>
            <person name="Spatafora J."/>
            <person name="Crous P."/>
            <person name="Grigoriev I."/>
        </authorList>
    </citation>
    <scope>NUCLEOTIDE SEQUENCE</scope>
    <source>
        <strain evidence="6">CBS 116435</strain>
    </source>
</reference>
<dbReference type="PANTHER" id="PTHR21368">
    <property type="entry name" value="50S RIBOSOMAL PROTEIN L9"/>
    <property type="match status" value="1"/>
</dbReference>
<dbReference type="GO" id="GO:0005840">
    <property type="term" value="C:ribosome"/>
    <property type="evidence" value="ECO:0007669"/>
    <property type="project" value="UniProtKB-KW"/>
</dbReference>
<feature type="domain" description="Ribosomal protein L9" evidence="5">
    <location>
        <begin position="57"/>
        <end position="101"/>
    </location>
</feature>
<dbReference type="InterPro" id="IPR009027">
    <property type="entry name" value="Ribosomal_bL9/RNase_H1_N"/>
</dbReference>
<evidence type="ECO:0000313" key="7">
    <source>
        <dbReference type="Proteomes" id="UP000799441"/>
    </source>
</evidence>
<evidence type="ECO:0000256" key="1">
    <source>
        <dbReference type="ARBA" id="ARBA00010605"/>
    </source>
</evidence>
<dbReference type="InterPro" id="IPR000244">
    <property type="entry name" value="Ribosomal_bL9"/>
</dbReference>
<keyword evidence="3" id="KW-0687">Ribonucleoprotein</keyword>
<comment type="similarity">
    <text evidence="1">Belongs to the bacterial ribosomal protein bL9 family.</text>
</comment>
<evidence type="ECO:0000256" key="2">
    <source>
        <dbReference type="ARBA" id="ARBA00022980"/>
    </source>
</evidence>
<dbReference type="SUPFAM" id="SSF55658">
    <property type="entry name" value="L9 N-domain-like"/>
    <property type="match status" value="1"/>
</dbReference>
<dbReference type="EMBL" id="MU003778">
    <property type="protein sequence ID" value="KAF2723038.1"/>
    <property type="molecule type" value="Genomic_DNA"/>
</dbReference>
<dbReference type="OrthoDB" id="5555409at2759"/>
<evidence type="ECO:0000256" key="3">
    <source>
        <dbReference type="ARBA" id="ARBA00023274"/>
    </source>
</evidence>
<dbReference type="InterPro" id="IPR020070">
    <property type="entry name" value="Ribosomal_bL9_N"/>
</dbReference>
<keyword evidence="2" id="KW-0689">Ribosomal protein</keyword>
<evidence type="ECO:0000256" key="4">
    <source>
        <dbReference type="SAM" id="MobiDB-lite"/>
    </source>
</evidence>
<dbReference type="Pfam" id="PF01281">
    <property type="entry name" value="Ribosomal_L9_N"/>
    <property type="match status" value="1"/>
</dbReference>
<sequence>MAAPLRPRLIPQCTSCIRKHAFAGLEEQWLGRTTSSLGQQTRGAKKKASNTTGTLPVKLLKDVPTFGKKGTIVPVSQGQMRNNWFPRRVAAYVTMPELKQLRLTNTAVERDFDFDTDLIENRTSSSVGPYPNSFSELAAGRLREEQGANKVPPARSIELVEIFVPRRVDFYRQPIMEEAKAATLAADDPSRPTQESQDKDSGIGTDPLAEREGAASASESEEKVALSRQPQAIYGSVSTHDILMAIRTALGRNDEARRVVLHEDDITFVDDEEGATTGKVKKLGNFNIEIRVKGAEDAVRRILKVNAQEA</sequence>
<evidence type="ECO:0000313" key="6">
    <source>
        <dbReference type="EMBL" id="KAF2723038.1"/>
    </source>
</evidence>
<dbReference type="GO" id="GO:0006412">
    <property type="term" value="P:translation"/>
    <property type="evidence" value="ECO:0007669"/>
    <property type="project" value="InterPro"/>
</dbReference>
<name>A0A9P4QC76_9PEZI</name>
<keyword evidence="7" id="KW-1185">Reference proteome</keyword>
<evidence type="ECO:0000259" key="5">
    <source>
        <dbReference type="Pfam" id="PF01281"/>
    </source>
</evidence>
<dbReference type="GO" id="GO:0003735">
    <property type="term" value="F:structural constituent of ribosome"/>
    <property type="evidence" value="ECO:0007669"/>
    <property type="project" value="InterPro"/>
</dbReference>
<organism evidence="6 7">
    <name type="scientific">Polychaeton citri CBS 116435</name>
    <dbReference type="NCBI Taxonomy" id="1314669"/>
    <lineage>
        <taxon>Eukaryota</taxon>
        <taxon>Fungi</taxon>
        <taxon>Dikarya</taxon>
        <taxon>Ascomycota</taxon>
        <taxon>Pezizomycotina</taxon>
        <taxon>Dothideomycetes</taxon>
        <taxon>Dothideomycetidae</taxon>
        <taxon>Capnodiales</taxon>
        <taxon>Capnodiaceae</taxon>
        <taxon>Polychaeton</taxon>
    </lineage>
</organism>
<gene>
    <name evidence="6" type="ORF">K431DRAFT_319173</name>
</gene>
<dbReference type="GO" id="GO:1990904">
    <property type="term" value="C:ribonucleoprotein complex"/>
    <property type="evidence" value="ECO:0007669"/>
    <property type="project" value="UniProtKB-KW"/>
</dbReference>
<dbReference type="InterPro" id="IPR036935">
    <property type="entry name" value="Ribosomal_bL9_N_sf"/>
</dbReference>
<proteinExistence type="inferred from homology"/>
<feature type="region of interest" description="Disordered" evidence="4">
    <location>
        <begin position="181"/>
        <end position="228"/>
    </location>
</feature>
<accession>A0A9P4QC76</accession>
<dbReference type="AlphaFoldDB" id="A0A9P4QC76"/>
<dbReference type="Proteomes" id="UP000799441">
    <property type="component" value="Unassembled WGS sequence"/>
</dbReference>
<dbReference type="Gene3D" id="3.40.5.10">
    <property type="entry name" value="Ribosomal protein L9, N-terminal domain"/>
    <property type="match status" value="1"/>
</dbReference>
<protein>
    <recommendedName>
        <fullName evidence="5">Ribosomal protein L9 domain-containing protein</fullName>
    </recommendedName>
</protein>
<comment type="caution">
    <text evidence="6">The sequence shown here is derived from an EMBL/GenBank/DDBJ whole genome shotgun (WGS) entry which is preliminary data.</text>
</comment>